<dbReference type="Gene3D" id="1.10.1240.100">
    <property type="match status" value="2"/>
</dbReference>
<dbReference type="SUPFAM" id="SSF47336">
    <property type="entry name" value="ACP-like"/>
    <property type="match status" value="4"/>
</dbReference>
<feature type="domain" description="Ketosynthase family 3 (KS3)" evidence="13">
    <location>
        <begin position="3253"/>
        <end position="3680"/>
    </location>
</feature>
<dbReference type="Pfam" id="PF13193">
    <property type="entry name" value="AMP-binding_C"/>
    <property type="match status" value="1"/>
</dbReference>
<dbReference type="InterPro" id="IPR054514">
    <property type="entry name" value="RhiE-like_linker"/>
</dbReference>
<dbReference type="InterPro" id="IPR050091">
    <property type="entry name" value="PKS_NRPS_Biosynth_Enz"/>
</dbReference>
<keyword evidence="7" id="KW-0808">Transferase</keyword>
<dbReference type="SMART" id="SM01294">
    <property type="entry name" value="PKS_PP_betabranch"/>
    <property type="match status" value="1"/>
</dbReference>
<evidence type="ECO:0000256" key="3">
    <source>
        <dbReference type="ARBA" id="ARBA00004792"/>
    </source>
</evidence>
<dbReference type="InterPro" id="IPR014030">
    <property type="entry name" value="Ketoacyl_synth_N"/>
</dbReference>
<dbReference type="PROSITE" id="PS00455">
    <property type="entry name" value="AMP_BINDING"/>
    <property type="match status" value="1"/>
</dbReference>
<evidence type="ECO:0000256" key="4">
    <source>
        <dbReference type="ARBA" id="ARBA00022450"/>
    </source>
</evidence>
<dbReference type="InterPro" id="IPR016039">
    <property type="entry name" value="Thiolase-like"/>
</dbReference>
<dbReference type="InterPro" id="IPR049551">
    <property type="entry name" value="PKS_DH_C"/>
</dbReference>
<reference evidence="15 16" key="1">
    <citation type="submission" date="2024-04" db="EMBL/GenBank/DDBJ databases">
        <title>Novel genus in family Flammeovirgaceae.</title>
        <authorList>
            <person name="Nguyen T.H."/>
            <person name="Vuong T.Q."/>
            <person name="Le H."/>
            <person name="Kim S.-G."/>
        </authorList>
    </citation>
    <scope>NUCLEOTIDE SEQUENCE [LARGE SCALE GENOMIC DNA]</scope>
    <source>
        <strain evidence="15 16">JCM 23209</strain>
    </source>
</reference>
<dbReference type="InterPro" id="IPR036291">
    <property type="entry name" value="NAD(P)-bd_dom_sf"/>
</dbReference>
<dbReference type="Pfam" id="PF22621">
    <property type="entry name" value="CurL-like_PKS_C"/>
    <property type="match status" value="1"/>
</dbReference>
<feature type="domain" description="Carrier" evidence="12">
    <location>
        <begin position="3870"/>
        <end position="3947"/>
    </location>
</feature>
<dbReference type="Pfam" id="PF00501">
    <property type="entry name" value="AMP-binding"/>
    <property type="match status" value="1"/>
</dbReference>
<feature type="domain" description="Ketosynthase family 3 (KS3)" evidence="13">
    <location>
        <begin position="1622"/>
        <end position="2052"/>
    </location>
</feature>
<keyword evidence="16" id="KW-1185">Reference proteome</keyword>
<dbReference type="PANTHER" id="PTHR43775">
    <property type="entry name" value="FATTY ACID SYNTHASE"/>
    <property type="match status" value="1"/>
</dbReference>
<feature type="domain" description="Ketosynthase family 3 (KS3)" evidence="13">
    <location>
        <begin position="892"/>
        <end position="1311"/>
    </location>
</feature>
<dbReference type="PROSITE" id="PS00012">
    <property type="entry name" value="PHOSPHOPANTETHEINE"/>
    <property type="match status" value="1"/>
</dbReference>
<dbReference type="CDD" id="cd05930">
    <property type="entry name" value="A_NRPS"/>
    <property type="match status" value="1"/>
</dbReference>
<keyword evidence="5" id="KW-0963">Cytoplasm</keyword>
<dbReference type="Pfam" id="PF14765">
    <property type="entry name" value="PS-DH"/>
    <property type="match status" value="1"/>
</dbReference>
<dbReference type="CDD" id="cd08953">
    <property type="entry name" value="KR_2_SDR_x"/>
    <property type="match status" value="1"/>
</dbReference>
<feature type="region of interest" description="N-terminal hotdog fold" evidence="10">
    <location>
        <begin position="2330"/>
        <end position="2447"/>
    </location>
</feature>
<evidence type="ECO:0000256" key="7">
    <source>
        <dbReference type="ARBA" id="ARBA00022679"/>
    </source>
</evidence>
<dbReference type="Pfam" id="PF02801">
    <property type="entry name" value="Ketoacyl-synt_C"/>
    <property type="match status" value="3"/>
</dbReference>
<comment type="pathway">
    <text evidence="3">Antibiotic biosynthesis.</text>
</comment>
<dbReference type="Gene3D" id="3.10.129.110">
    <property type="entry name" value="Polyketide synthase dehydratase"/>
    <property type="match status" value="1"/>
</dbReference>
<gene>
    <name evidence="15" type="ORF">AAG747_24640</name>
</gene>
<dbReference type="Pfam" id="PF16197">
    <property type="entry name" value="KAsynt_C_assoc"/>
    <property type="match status" value="1"/>
</dbReference>
<dbReference type="SMART" id="SM00823">
    <property type="entry name" value="PKS_PP"/>
    <property type="match status" value="4"/>
</dbReference>
<dbReference type="InterPro" id="IPR042104">
    <property type="entry name" value="PKS_dehydratase_sf"/>
</dbReference>
<dbReference type="Gene3D" id="3.40.47.10">
    <property type="match status" value="3"/>
</dbReference>
<protein>
    <submittedName>
        <fullName evidence="15">Amino acid adenylation domain-containing protein</fullName>
    </submittedName>
</protein>
<keyword evidence="8" id="KW-0677">Repeat</keyword>
<keyword evidence="6" id="KW-0597">Phosphoprotein</keyword>
<dbReference type="InterPro" id="IPR049490">
    <property type="entry name" value="C883_1060-like_KR_N"/>
</dbReference>
<evidence type="ECO:0000256" key="1">
    <source>
        <dbReference type="ARBA" id="ARBA00001957"/>
    </source>
</evidence>
<dbReference type="InterPro" id="IPR020841">
    <property type="entry name" value="PKS_Beta-ketoAc_synthase_dom"/>
</dbReference>
<dbReference type="InterPro" id="IPR006162">
    <property type="entry name" value="Ppantetheine_attach_site"/>
</dbReference>
<dbReference type="Pfam" id="PF00550">
    <property type="entry name" value="PP-binding"/>
    <property type="match status" value="5"/>
</dbReference>
<dbReference type="GO" id="GO:0004315">
    <property type="term" value="F:3-oxoacyl-[acyl-carrier-protein] synthase activity"/>
    <property type="evidence" value="ECO:0007669"/>
    <property type="project" value="InterPro"/>
</dbReference>
<dbReference type="Pfam" id="PF08659">
    <property type="entry name" value="KR"/>
    <property type="match status" value="1"/>
</dbReference>
<evidence type="ECO:0000256" key="10">
    <source>
        <dbReference type="PROSITE-ProRule" id="PRU01363"/>
    </source>
</evidence>
<dbReference type="GO" id="GO:0006633">
    <property type="term" value="P:fatty acid biosynthetic process"/>
    <property type="evidence" value="ECO:0007669"/>
    <property type="project" value="InterPro"/>
</dbReference>
<dbReference type="PROSITE" id="PS00606">
    <property type="entry name" value="KS3_1"/>
    <property type="match status" value="2"/>
</dbReference>
<dbReference type="InterPro" id="IPR020806">
    <property type="entry name" value="PKS_PP-bd"/>
</dbReference>
<dbReference type="Pfam" id="PF21089">
    <property type="entry name" value="PKS_DH_N"/>
    <property type="match status" value="1"/>
</dbReference>
<dbReference type="InterPro" id="IPR036736">
    <property type="entry name" value="ACP-like_sf"/>
</dbReference>
<dbReference type="InterPro" id="IPR013968">
    <property type="entry name" value="PKS_KR"/>
</dbReference>
<accession>A0AAW9SIP8</accession>
<dbReference type="SMART" id="SM00822">
    <property type="entry name" value="PKS_KR"/>
    <property type="match status" value="1"/>
</dbReference>
<organism evidence="15 16">
    <name type="scientific">Rapidithrix thailandica</name>
    <dbReference type="NCBI Taxonomy" id="413964"/>
    <lineage>
        <taxon>Bacteria</taxon>
        <taxon>Pseudomonadati</taxon>
        <taxon>Bacteroidota</taxon>
        <taxon>Cytophagia</taxon>
        <taxon>Cytophagales</taxon>
        <taxon>Flammeovirgaceae</taxon>
        <taxon>Rapidithrix</taxon>
    </lineage>
</organism>
<dbReference type="InterPro" id="IPR049552">
    <property type="entry name" value="PKS_DH_N"/>
</dbReference>
<evidence type="ECO:0000259" key="13">
    <source>
        <dbReference type="PROSITE" id="PS52004"/>
    </source>
</evidence>
<dbReference type="InterPro" id="IPR020845">
    <property type="entry name" value="AMP-binding_CS"/>
</dbReference>
<dbReference type="PROSITE" id="PS50075">
    <property type="entry name" value="CARRIER"/>
    <property type="match status" value="3"/>
</dbReference>
<comment type="cofactor">
    <cofactor evidence="1">
        <name>pantetheine 4'-phosphate</name>
        <dbReference type="ChEBI" id="CHEBI:47942"/>
    </cofactor>
</comment>
<dbReference type="InterPro" id="IPR057326">
    <property type="entry name" value="KR_dom"/>
</dbReference>
<dbReference type="FunFam" id="3.40.47.10:FF:000019">
    <property type="entry name" value="Polyketide synthase type I"/>
    <property type="match status" value="2"/>
</dbReference>
<dbReference type="SUPFAM" id="SSF52777">
    <property type="entry name" value="CoA-dependent acyltransferases"/>
    <property type="match status" value="1"/>
</dbReference>
<dbReference type="Pfam" id="PF21394">
    <property type="entry name" value="Beta-ketacyl_N"/>
    <property type="match status" value="1"/>
</dbReference>
<dbReference type="InterPro" id="IPR045851">
    <property type="entry name" value="AMP-bd_C_sf"/>
</dbReference>
<sequence>MAIQSGSKLELPQSYWEGRLDCDMSSIFSHLTLNTGQPDEFEIHPFTLNVSLTKKLKKLADLHEVSIHACIRAALQVFLYNFGEQEKVCLYQHTGKSLFHEVVPVEVDISSSSTLEQLLHVSAKQYNEASKYALPISVLEKLNVSSENVIGFAMLDSIPDKSAILKQWKDFWPKSNLSLLCCEKDGIVTCHWVYKKNLFSQQIIAGFSGSWQQLLKSVIEIPAQPLRNLNLVTPALQKKILNDWKGMQQAYQDMSSIFERFDNQVLKNTSKTALIYHGEDDEVYQTTFGELSKQVDELAQSLAALGVKPGMRVVIYTPRSEYTIAGLLAILKLRAVYVPVDESYPVEQVRQIVADTQARVLLTLTKSSNAINGMGVPSLCLDSEWVAFQPALKENTENQYNLDEEALILYTSGSTGKPKGVIHSQRQLINRFNWLWNNYPFKEDDVMGQRTMLNFLPSLWELLGGLLQGATTVILHNAVVKDPLRLSQAIFTHKISYFSMVPSLLRVFLASDLPFSQHFASMKLLITAGEPLSSALCNLFFKHLPKVKLLNDYGATEMNGVLFEEVEYKDKERVEVKGFEPIPNVEAYVLNGQGQLLPESIPGELHIGGPSLALGYLNQPKLTEEKFIPNPFSTEKGARIYKTGDMAYFTPEGKLIVTGRKDRQVKIRGVRIELKGIEDTILTHPEVEQCVLGIDGAEGKSKTLVAYIVPLKGKAPKDESFINYLSSKLPENYLPTRFQVIDRIPRTLSGKVDYASLNEVTSAQKSIANSSFQEDSLMGMIHKIACDILQQDQVDITKRWYAIGFDSISIVEFMNSLNRELKQNLSVASLYSHASVRELTQFLQAGGKGETLVEYIPVPKETGNIIQHTAAVEHREVKAKAVEKSKPQEVIANDIAVIGMSGKFPGANNLSEYWHNLINGLNSVTDFPGDRWSIDNNVQKTDSDLLTRGGFLENVDKFEPAFFHISHLEAELMDPQQRLLLEESWKALEDACYSEADLSGQAVGVFMGMRPGDYMNLVQQSEYHQYGHALMGNDMAILAARIAYFLNLKGPALALDTACSSSAVAIHMACKSIQAGESDMALAGGVCVLSTPWLHEMSGKLGMLSGQGQCKPFDANADGIVPAEGVGVVVLKSLEKALQDGDQIYGVIKASGINQDGKTNGITAPNAMSQETLIRSIYHKNKIDPASISYIETHGTGTKLGDPIEISALSNVFSKTESSTCNIGSVKANIGHPIASAGVAGLLKVLLALQNDRIPPQIHFENQNELLHLEQTPFKINIIDQEWVKQGRQPRRAALSSFGFSGTNAHMVIEEAPNPPRIETPDLPAYLFCFSAKSEYSLQHKIKDFLNWLEENKKYCHTCDLAFSTTAGRSHFNHRIAIVADNLEDLKDRLQVLTEGSGHQDIITRAAPKDNSRILQSIGWLVSNVGTKNKATYKEKLKTLAGAYVAGAQIEWKKLYNPESGCRRISIPAYPFEQTRHWVKTVKKRSNIAEETRVIAQEATGDVLPVIKIENWLKELFAGVINTPAKALRSEDPMEHYGIESIMIQELNKVLEKEIKGISKTLFFECQTIAQIALYLLQHHGDTMAQKVMGTNEDVPVVKPLANSNPESRPFRNQFSNTPSADKQVAIVGMSGRYPQAKDLNEFWQNLVNGKDCITEIPAERWDFVNRFSSDLKEKDKIHGKWGGFMEDVDKFDSLFFNISPKEAELIDPQERLFLEMTWHALEDAGYTRSYLQEYRVGVYLGATWSEYKLLDQDKKESERLYPNCSLASIPNRVSYWFNFHGPSIAIDTMCSSSLTALHYAHEALHRGEIDFAVVGGVNLSLHPYKYHLLSGGQFLSSEGKCRSFGQGGDGYVPGEGIGVMILTSQERALSDKTPIHALVKGTAINHGGKTNGYTVPNPNEQERLIIQALNEAKVDPETISYIEAHGTGTSLGDPIEVKGLTKAFEKFTNNRSFCALGSVKSNIGHLEACAGMAGITKVLLQMKHKTLVPSIHTDSLNENIDFANTPFYVQKSLQHWEVTSVKGNKEEALPRRAAVSSFGAGGANAHIILEEYPHTDDYVEQQPSGVEELVVLSARNKKQLIESAQNLWQFLESDKESVIWANGGNSVYSEIQTIFARQIGVEDTLINADDEWDDLDIDLVSLMTFNRLVSQKFNMHVDEQLVYQASSLSTYIKEFSEKYPHVTKKNTWFQSTKHSLRSIAYTLQVGREALDERVAFVVDSVSSLTDSLKRFIHQQPDSNTYTGNPKKARVNSEPEKEEIRQLIAERNLAKLAGLWVSTSVWDWTSFQHSTKGTKISLPLYPFKRERHWLPETEPALVSDQQEVQTEYLHPLLHKNGSSFLSQSFESNFHGGEFFFEDHKAEIEGIRHKVFPAASFLEMAYQAGKYSLENQNLILSNVIWEQPLIANEGDITAQCKLNPLNEGAVWTVSNKNIKCAQGQLRVSSNAETMKAPVDITAFNGKRYEKEQLYEGFKSSGMYYGNSFRSLQYIDIHGDSCLAKIRIPSSCREGLFEYTMHPSLLDGAFQTVIALMDNLEGTKTRYLPFSLKEMQISGPLPEELYVFTQLSVNANGSNDSRVFDIYLLTNEGKVITQLKEFTIKSLGKTVEKGQHNQTVGSNLYFQPAWKPQDITTYDRQVEEGCILWITDENTLYEEYQRLQTTRHIVLVSQGKKLQKVSGNTYELDFLNESHIEGLFRQLKNEKVDIKKIVYQVPGAGWENHKKMNTALDNSIYVLFVWVQQWLKVDANARDKQLLYIYPDEENYKTAAFKAVGAFVRSMNLENRLNNFKTLAIQAGELTTSQQARWVESELNISSSQGEEIRYISGKRHVKRLESLALPPFHNNAQGFKEGGTYLITGGMGGLGLILARQITSAIPLNVVLSGRSVLSESGHKILSDLQKKGANVEYMRCDVTDENAVRRLIQNTKNLFGQINGVVHCAGVMKSAFIQNKKVEDVSEIIAPKVYGTLYLDQYTAEEPLDFFILYSSIGATIGSAGQCDYAYANNFMDHMVAYREKLRENGGRRGKSLSINWHLWANGGMQVNEDTQKLFEKTFGMYALEEEDGLNALKIGLNAPVCNFMVVKGDEHKINKVLNVNREAFEGPEAIKSTHTQQMNGETHAKKRLLEKDLTQMVSGILKIDMEDIELDTGIDEYGFESVSFTEFANTINEHYGLDLMPSVFFEHATLASLVEYLLEEYPEILHRYDAHIAAAVEEVHPSENLKEPMLQSQITDNGIGQKPIRYQEQRQINIGGNQGPEPIAIVGLDLKMPGANDLQSLWQLLEEGRDVLTEVPGDRWDVKTPENSKYKWGGFLDNVFAFDAPFFSISPAEARYMDPQQRLLLESVWKTIEDAGYKASEWAGKNVGVFVGVATADYDHLLRANQKEGDFQVTTGNSQAILTNRVSYFFDFRGPSEPVNTACSSSLVALHKGVEALRNKTCEMCIVSGVNIILDPSSHIAFGNAGVLSETGKARVLDQDADGYVRSEGIGTVMLKPLAQAIADNDHIYATIRSTHVNHGGRVNSVTTPNPNAQAALIAETLRKANIDPLTLDYIELQGIGLPLADSIEFNGLHKAFKMLYEERQYDELPVNYCGIGAVKSNLGHMEAAAGMAGLFKVLLSMKHNKLLKNANFNSLNPQIKITGTPFYVLDTNRNWDKPDSQKEAPRRAGVSTFGFGGVNAHVLLEQYHMAATSQEGYLERPMLFTLSAKNKDCLKAYINSILRFIDRSEVIPLADFLYTLQVGREAMPERIAVVVDSKDQLTGELKSYLGIEDGDHNVLFGNAKQRKEMAYLLEGEEGQAYFEALMAKQNLRKLAQLWVQGIHIEWETLYEGQNLKRISAPTYPFMQTNYHFDDRIPTSIEEPSPVNKKPEKGQNAVLDEPTWQLTNMVAGLLGMAPEEVPTEESLHLLGLESMKAIKLLSLVEEQFDVKLSMKVLFRQATVQKLAGIIKSKHKEMPLTQL</sequence>
<dbReference type="Proteomes" id="UP001403385">
    <property type="component" value="Unassembled WGS sequence"/>
</dbReference>
<dbReference type="InterPro" id="IPR032821">
    <property type="entry name" value="PKS_assoc"/>
</dbReference>
<dbReference type="InterPro" id="IPR014031">
    <property type="entry name" value="Ketoacyl_synth_C"/>
</dbReference>
<dbReference type="PROSITE" id="PS52004">
    <property type="entry name" value="KS3_2"/>
    <property type="match status" value="3"/>
</dbReference>
<dbReference type="PROSITE" id="PS52019">
    <property type="entry name" value="PKS_MFAS_DH"/>
    <property type="match status" value="1"/>
</dbReference>
<dbReference type="SUPFAM" id="SSF56801">
    <property type="entry name" value="Acetyl-CoA synthetase-like"/>
    <property type="match status" value="1"/>
</dbReference>
<feature type="region of interest" description="Disordered" evidence="11">
    <location>
        <begin position="2236"/>
        <end position="2255"/>
    </location>
</feature>
<dbReference type="Gene3D" id="3.30.70.3290">
    <property type="match status" value="1"/>
</dbReference>
<dbReference type="Gene3D" id="3.30.300.30">
    <property type="match status" value="1"/>
</dbReference>
<dbReference type="SMART" id="SM00825">
    <property type="entry name" value="PKS_KS"/>
    <property type="match status" value="3"/>
</dbReference>
<evidence type="ECO:0000313" key="16">
    <source>
        <dbReference type="Proteomes" id="UP001403385"/>
    </source>
</evidence>
<comment type="subcellular location">
    <subcellularLocation>
        <location evidence="2">Cytoplasm</location>
    </subcellularLocation>
</comment>
<dbReference type="Pfam" id="PF00109">
    <property type="entry name" value="ketoacyl-synt"/>
    <property type="match status" value="3"/>
</dbReference>
<feature type="active site" description="Proton acceptor; for dehydratase activity" evidence="10">
    <location>
        <position position="2359"/>
    </location>
</feature>
<evidence type="ECO:0000313" key="15">
    <source>
        <dbReference type="EMBL" id="MEN7551133.1"/>
    </source>
</evidence>
<feature type="domain" description="PKS/mFAS DH" evidence="14">
    <location>
        <begin position="2330"/>
        <end position="2607"/>
    </location>
</feature>
<evidence type="ECO:0000256" key="2">
    <source>
        <dbReference type="ARBA" id="ARBA00004496"/>
    </source>
</evidence>
<dbReference type="InterPro" id="IPR049900">
    <property type="entry name" value="PKS_mFAS_DH"/>
</dbReference>
<name>A0AAW9SIP8_9BACT</name>
<feature type="domain" description="Carrier" evidence="12">
    <location>
        <begin position="772"/>
        <end position="847"/>
    </location>
</feature>
<dbReference type="InterPro" id="IPR042099">
    <property type="entry name" value="ANL_N_sf"/>
</dbReference>
<dbReference type="InterPro" id="IPR010071">
    <property type="entry name" value="AA_adenyl_dom"/>
</dbReference>
<evidence type="ECO:0000256" key="11">
    <source>
        <dbReference type="SAM" id="MobiDB-lite"/>
    </source>
</evidence>
<dbReference type="NCBIfam" id="TIGR01733">
    <property type="entry name" value="AA-adenyl-dom"/>
    <property type="match status" value="1"/>
</dbReference>
<dbReference type="GO" id="GO:0005737">
    <property type="term" value="C:cytoplasm"/>
    <property type="evidence" value="ECO:0007669"/>
    <property type="project" value="UniProtKB-SubCell"/>
</dbReference>
<dbReference type="InterPro" id="IPR018201">
    <property type="entry name" value="Ketoacyl_synth_AS"/>
</dbReference>
<dbReference type="InterPro" id="IPR025110">
    <property type="entry name" value="AMP-bd_C"/>
</dbReference>
<dbReference type="SUPFAM" id="SSF53901">
    <property type="entry name" value="Thiolase-like"/>
    <property type="match status" value="3"/>
</dbReference>
<dbReference type="Pfam" id="PF22336">
    <property type="entry name" value="RhiE-like_linker"/>
    <property type="match status" value="2"/>
</dbReference>
<dbReference type="SUPFAM" id="SSF51735">
    <property type="entry name" value="NAD(P)-binding Rossmann-fold domains"/>
    <property type="match status" value="1"/>
</dbReference>
<evidence type="ECO:0000256" key="8">
    <source>
        <dbReference type="ARBA" id="ARBA00022737"/>
    </source>
</evidence>
<dbReference type="Pfam" id="PF00668">
    <property type="entry name" value="Condensation"/>
    <property type="match status" value="1"/>
</dbReference>
<comment type="function">
    <text evidence="9">Involved in production of the polyketide antibiotic thailandamide.</text>
</comment>
<comment type="caution">
    <text evidence="15">The sequence shown here is derived from an EMBL/GenBank/DDBJ whole genome shotgun (WGS) entry which is preliminary data.</text>
</comment>
<evidence type="ECO:0000256" key="5">
    <source>
        <dbReference type="ARBA" id="ARBA00022490"/>
    </source>
</evidence>
<evidence type="ECO:0000259" key="12">
    <source>
        <dbReference type="PROSITE" id="PS50075"/>
    </source>
</evidence>
<evidence type="ECO:0000256" key="9">
    <source>
        <dbReference type="ARBA" id="ARBA00054155"/>
    </source>
</evidence>
<dbReference type="EMBL" id="JBDKWZ010000019">
    <property type="protein sequence ID" value="MEN7551133.1"/>
    <property type="molecule type" value="Genomic_DNA"/>
</dbReference>
<dbReference type="InterPro" id="IPR000873">
    <property type="entry name" value="AMP-dep_synth/lig_dom"/>
</dbReference>
<proteinExistence type="predicted"/>
<dbReference type="GO" id="GO:0031177">
    <property type="term" value="F:phosphopantetheine binding"/>
    <property type="evidence" value="ECO:0007669"/>
    <property type="project" value="InterPro"/>
</dbReference>
<evidence type="ECO:0000259" key="14">
    <source>
        <dbReference type="PROSITE" id="PS52019"/>
    </source>
</evidence>
<dbReference type="Gene3D" id="1.10.1200.10">
    <property type="entry name" value="ACP-like"/>
    <property type="match status" value="4"/>
</dbReference>
<dbReference type="InterPro" id="IPR009081">
    <property type="entry name" value="PP-bd_ACP"/>
</dbReference>
<dbReference type="Gene3D" id="3.40.50.720">
    <property type="entry name" value="NAD(P)-binding Rossmann-like Domain"/>
    <property type="match status" value="1"/>
</dbReference>
<feature type="active site" description="Proton donor; for dehydratase activity" evidence="10">
    <location>
        <position position="2521"/>
    </location>
</feature>
<dbReference type="PANTHER" id="PTHR43775:SF37">
    <property type="entry name" value="SI:DKEY-61P9.11"/>
    <property type="match status" value="1"/>
</dbReference>
<feature type="region of interest" description="C-terminal hotdog fold" evidence="10">
    <location>
        <begin position="2460"/>
        <end position="2607"/>
    </location>
</feature>
<dbReference type="RefSeq" id="WP_346823915.1">
    <property type="nucleotide sequence ID" value="NZ_JBDKWZ010000019.1"/>
</dbReference>
<dbReference type="GO" id="GO:0004312">
    <property type="term" value="F:fatty acid synthase activity"/>
    <property type="evidence" value="ECO:0007669"/>
    <property type="project" value="TreeGrafter"/>
</dbReference>
<evidence type="ECO:0000256" key="6">
    <source>
        <dbReference type="ARBA" id="ARBA00022553"/>
    </source>
</evidence>
<keyword evidence="4" id="KW-0596">Phosphopantetheine</keyword>
<dbReference type="InterPro" id="IPR001242">
    <property type="entry name" value="Condensation_dom"/>
</dbReference>
<feature type="domain" description="Carrier" evidence="12">
    <location>
        <begin position="3117"/>
        <end position="3194"/>
    </location>
</feature>
<dbReference type="CDD" id="cd00833">
    <property type="entry name" value="PKS"/>
    <property type="match status" value="3"/>
</dbReference>
<dbReference type="Gene3D" id="3.40.50.12780">
    <property type="entry name" value="N-terminal domain of ligase-like"/>
    <property type="match status" value="1"/>
</dbReference>
<dbReference type="Gene3D" id="3.30.559.30">
    <property type="entry name" value="Nonribosomal peptide synthetase, condensation domain"/>
    <property type="match status" value="1"/>
</dbReference>